<organism evidence="5 6">
    <name type="scientific">Dunaliella salina</name>
    <name type="common">Green alga</name>
    <name type="synonym">Protococcus salinus</name>
    <dbReference type="NCBI Taxonomy" id="3046"/>
    <lineage>
        <taxon>Eukaryota</taxon>
        <taxon>Viridiplantae</taxon>
        <taxon>Chlorophyta</taxon>
        <taxon>core chlorophytes</taxon>
        <taxon>Chlorophyceae</taxon>
        <taxon>CS clade</taxon>
        <taxon>Chlamydomonadales</taxon>
        <taxon>Dunaliellaceae</taxon>
        <taxon>Dunaliella</taxon>
    </lineage>
</organism>
<evidence type="ECO:0000256" key="2">
    <source>
        <dbReference type="ARBA" id="ARBA00022606"/>
    </source>
</evidence>
<evidence type="ECO:0000256" key="3">
    <source>
        <dbReference type="SAM" id="MobiDB-lite"/>
    </source>
</evidence>
<evidence type="ECO:0000256" key="1">
    <source>
        <dbReference type="ARBA" id="ARBA00022543"/>
    </source>
</evidence>
<evidence type="ECO:0000313" key="6">
    <source>
        <dbReference type="Proteomes" id="UP000815325"/>
    </source>
</evidence>
<dbReference type="Gene3D" id="3.30.450.20">
    <property type="entry name" value="PAS domain"/>
    <property type="match status" value="1"/>
</dbReference>
<feature type="compositionally biased region" description="Basic and acidic residues" evidence="3">
    <location>
        <begin position="463"/>
        <end position="479"/>
    </location>
</feature>
<sequence length="956" mass="104632">MQGAVDLFGWTKRELEGGNVAMLMPQPFSQRHPSYLSRYTSTGEPHILDMPQQVVAIHKEKHVFPVDLGVTKLSGTGADCIFLGVLKPCPVSMGTVRVWVSPSGFVLCSDQQFSGVVGLPAESMVGRQLSSLVVDVAGIEAFLERCRSAPASYFSSGQLTTSVHFVNKYVPPIPATITAKLNGTNLERIFVLNVERKVENEEMMMGATLEELLHNKANVNVLQAARRASMLPEVVEVDGLPALKLHMYKQDTLTGYMELETDLSIRKADMWTSLILGAPSAMLAHKKLHEVLHVDKNSRWEDMMGIEEQTGGLTRVTRGVVTAPCSFIADHGDGGTVRVTLQGVSKSEGLGTKNRIEATLHVDVNYHQVSPHVVFEILGLDDDDDGRQMGAKNEHLTQGIALSRQRSVSVARERQRPGCGGDPAARGAGNRRTSATNGGEKRSSTDRQKHMSSGSKTNSALGREQKALQEGLMAKDRPHQLPGLPEEEGEGGAFDQESSISRDSMGEADLFGDGDIIGLGGGGEKGEGDEHGLLRSATQFGGLLMQVADMPDEAAEIEAQEEAKAKSSKAGRKPDEASKPGDDGQSESSAGDGGTDIDGQSMASGSSAHDEILVDFRRGRLLKKLILLIRGPSLMVPLNRFTKHSMLNILAIVAVHVIFFAIFMTLTETRAGQLYTIFRHGQAIDRSQIVYYRALRTEHCLKLAADGVTMPEFNICAKADNDPDLVMEDLQDAVEDYSSFHHDVFLGADGEVETIIDPTARSLWNDDAVKVRLYYDTDPPSEREVEKGLWEVGNRLAYAGRDLQVAYTQEPTSIGDSRAFYYVRENTPGAIFQNYIHSIDLISRFIHDDQGALSNAIIAFLVVEAVVILTLLHLYQLYLTVSVERARLGGVLAMVGLPIPVLKLMHKKPLMALAAARRRKEQPDRTRNTMRAWAWERTAALRFHQHSGPGIANQQT</sequence>
<keyword evidence="4" id="KW-0472">Membrane</keyword>
<dbReference type="InterPro" id="IPR035965">
    <property type="entry name" value="PAS-like_dom_sf"/>
</dbReference>
<reference evidence="5" key="1">
    <citation type="submission" date="2017-08" db="EMBL/GenBank/DDBJ databases">
        <authorList>
            <person name="Polle J.E."/>
            <person name="Barry K."/>
            <person name="Cushman J."/>
            <person name="Schmutz J."/>
            <person name="Tran D."/>
            <person name="Hathwaick L.T."/>
            <person name="Yim W.C."/>
            <person name="Jenkins J."/>
            <person name="Mckie-Krisberg Z.M."/>
            <person name="Prochnik S."/>
            <person name="Lindquist E."/>
            <person name="Dockter R.B."/>
            <person name="Adam C."/>
            <person name="Molina H."/>
            <person name="Bunkerborg J."/>
            <person name="Jin E."/>
            <person name="Buchheim M."/>
            <person name="Magnuson J."/>
        </authorList>
    </citation>
    <scope>NUCLEOTIDE SEQUENCE</scope>
    <source>
        <strain evidence="5">CCAP 19/18</strain>
    </source>
</reference>
<evidence type="ECO:0000313" key="5">
    <source>
        <dbReference type="EMBL" id="KAF5827327.1"/>
    </source>
</evidence>
<dbReference type="Proteomes" id="UP000815325">
    <property type="component" value="Unassembled WGS sequence"/>
</dbReference>
<dbReference type="EMBL" id="MU070529">
    <property type="protein sequence ID" value="KAF5827327.1"/>
    <property type="molecule type" value="Genomic_DNA"/>
</dbReference>
<keyword evidence="4" id="KW-0812">Transmembrane</keyword>
<feature type="compositionally biased region" description="Basic and acidic residues" evidence="3">
    <location>
        <begin position="439"/>
        <end position="449"/>
    </location>
</feature>
<feature type="transmembrane region" description="Helical" evidence="4">
    <location>
        <begin position="852"/>
        <end position="875"/>
    </location>
</feature>
<keyword evidence="2" id="KW-0716">Sensory transduction</keyword>
<keyword evidence="4" id="KW-1133">Transmembrane helix</keyword>
<evidence type="ECO:0000256" key="4">
    <source>
        <dbReference type="SAM" id="Phobius"/>
    </source>
</evidence>
<feature type="transmembrane region" description="Helical" evidence="4">
    <location>
        <begin position="646"/>
        <end position="666"/>
    </location>
</feature>
<feature type="region of interest" description="Disordered" evidence="3">
    <location>
        <begin position="386"/>
        <end position="499"/>
    </location>
</feature>
<dbReference type="SUPFAM" id="SSF55785">
    <property type="entry name" value="PYP-like sensor domain (PAS domain)"/>
    <property type="match status" value="1"/>
</dbReference>
<dbReference type="InterPro" id="IPR052994">
    <property type="entry name" value="Tiny_macrocysts_regulators"/>
</dbReference>
<feature type="compositionally biased region" description="Basic and acidic residues" evidence="3">
    <location>
        <begin position="572"/>
        <end position="582"/>
    </location>
</feature>
<dbReference type="CDD" id="cd00130">
    <property type="entry name" value="PAS"/>
    <property type="match status" value="1"/>
</dbReference>
<keyword evidence="1" id="KW-0675">Receptor</keyword>
<accession>A0ABQ7FY84</accession>
<dbReference type="PANTHER" id="PTHR31600:SF2">
    <property type="entry name" value="GAMETE ENRICHED GENE 10 PROTEIN-RELATED"/>
    <property type="match status" value="1"/>
</dbReference>
<proteinExistence type="predicted"/>
<comment type="caution">
    <text evidence="5">The sequence shown here is derived from an EMBL/GenBank/DDBJ whole genome shotgun (WGS) entry which is preliminary data.</text>
</comment>
<keyword evidence="1" id="KW-0157">Chromophore</keyword>
<feature type="transmembrane region" description="Helical" evidence="4">
    <location>
        <begin position="887"/>
        <end position="905"/>
    </location>
</feature>
<gene>
    <name evidence="5" type="ORF">DUNSADRAFT_852</name>
</gene>
<dbReference type="InterPro" id="IPR000014">
    <property type="entry name" value="PAS"/>
</dbReference>
<dbReference type="NCBIfam" id="TIGR00229">
    <property type="entry name" value="sensory_box"/>
    <property type="match status" value="1"/>
</dbReference>
<keyword evidence="1" id="KW-0600">Photoreceptor protein</keyword>
<feature type="region of interest" description="Disordered" evidence="3">
    <location>
        <begin position="558"/>
        <end position="604"/>
    </location>
</feature>
<feature type="compositionally biased region" description="Polar residues" evidence="3">
    <location>
        <begin position="451"/>
        <end position="460"/>
    </location>
</feature>
<protein>
    <submittedName>
        <fullName evidence="5">Uncharacterized protein</fullName>
    </submittedName>
</protein>
<dbReference type="PANTHER" id="PTHR31600">
    <property type="entry name" value="TINY MACROCYSTS PROTEIN B-RELATED"/>
    <property type="match status" value="1"/>
</dbReference>
<name>A0ABQ7FY84_DUNSA</name>
<keyword evidence="6" id="KW-1185">Reference proteome</keyword>